<keyword evidence="2" id="KW-1185">Reference proteome</keyword>
<dbReference type="EMBL" id="FXAW01000001">
    <property type="protein sequence ID" value="SMG11363.1"/>
    <property type="molecule type" value="Genomic_DNA"/>
</dbReference>
<protein>
    <submittedName>
        <fullName evidence="1">Pimeloyl-ACP methyl ester carboxylesterase</fullName>
    </submittedName>
</protein>
<dbReference type="InterPro" id="IPR029058">
    <property type="entry name" value="AB_hydrolase_fold"/>
</dbReference>
<dbReference type="OrthoDB" id="659408at2"/>
<evidence type="ECO:0000313" key="2">
    <source>
        <dbReference type="Proteomes" id="UP000193804"/>
    </source>
</evidence>
<dbReference type="Gene3D" id="3.40.50.1820">
    <property type="entry name" value="alpha/beta hydrolase"/>
    <property type="match status" value="1"/>
</dbReference>
<dbReference type="Proteomes" id="UP000193804">
    <property type="component" value="Unassembled WGS sequence"/>
</dbReference>
<reference evidence="2" key="1">
    <citation type="submission" date="2017-04" db="EMBL/GenBank/DDBJ databases">
        <authorList>
            <person name="Varghese N."/>
            <person name="Submissions S."/>
        </authorList>
    </citation>
    <scope>NUCLEOTIDE SEQUENCE [LARGE SCALE GENOMIC DNA]</scope>
    <source>
        <strain evidence="2">DSM 4125</strain>
    </source>
</reference>
<dbReference type="SUPFAM" id="SSF53474">
    <property type="entry name" value="alpha/beta-Hydrolases"/>
    <property type="match status" value="1"/>
</dbReference>
<name>A0A1X7IB98_9BACT</name>
<proteinExistence type="predicted"/>
<evidence type="ECO:0000313" key="1">
    <source>
        <dbReference type="EMBL" id="SMG11363.1"/>
    </source>
</evidence>
<sequence>MTIKRILILAVFGIGIQSFSFSQSLPVIYLFPGQGSDERLFDSLKFENHTKIVHIKYPIPEKGSSVKDYAHRISSQIDTSRQYIFIGVSLGGMIISELNDFLSPQQSFIISSAKTRSELPFRYRFQKVIPIYRIVPPKLMLAGAKLLQPIVEPDRNSNKTTFKSMLAAKDPIYMKRTVAMIINWDRKTAKENIIHIHGTKDHTIPLRNVNPTHVIVEGSHMMTLTKPSPINEIIVKYL</sequence>
<dbReference type="AlphaFoldDB" id="A0A1X7IB98"/>
<dbReference type="RefSeq" id="WP_085515410.1">
    <property type="nucleotide sequence ID" value="NZ_FXAW01000001.1"/>
</dbReference>
<gene>
    <name evidence="1" type="ORF">SAMN05661096_00398</name>
</gene>
<organism evidence="1 2">
    <name type="scientific">Marivirga sericea</name>
    <dbReference type="NCBI Taxonomy" id="1028"/>
    <lineage>
        <taxon>Bacteria</taxon>
        <taxon>Pseudomonadati</taxon>
        <taxon>Bacteroidota</taxon>
        <taxon>Cytophagia</taxon>
        <taxon>Cytophagales</taxon>
        <taxon>Marivirgaceae</taxon>
        <taxon>Marivirga</taxon>
    </lineage>
</organism>
<dbReference type="STRING" id="1028.SAMN05661096_00398"/>
<accession>A0A1X7IB98</accession>